<protein>
    <submittedName>
        <fullName evidence="9">Sugar ABC transporter permease</fullName>
    </submittedName>
</protein>
<proteinExistence type="inferred from homology"/>
<keyword evidence="10" id="KW-1185">Reference proteome</keyword>
<dbReference type="EMBL" id="JTDL01000123">
    <property type="protein sequence ID" value="KHL02459.1"/>
    <property type="molecule type" value="Genomic_DNA"/>
</dbReference>
<dbReference type="InterPro" id="IPR000515">
    <property type="entry name" value="MetI-like"/>
</dbReference>
<dbReference type="PANTHER" id="PTHR43744:SF12">
    <property type="entry name" value="ABC TRANSPORTER PERMEASE PROTEIN MG189-RELATED"/>
    <property type="match status" value="1"/>
</dbReference>
<evidence type="ECO:0000256" key="2">
    <source>
        <dbReference type="ARBA" id="ARBA00022448"/>
    </source>
</evidence>
<feature type="transmembrane region" description="Helical" evidence="7">
    <location>
        <begin position="169"/>
        <end position="194"/>
    </location>
</feature>
<name>A0A0B2AG04_9MICC</name>
<feature type="transmembrane region" description="Helical" evidence="7">
    <location>
        <begin position="230"/>
        <end position="252"/>
    </location>
</feature>
<evidence type="ECO:0000256" key="6">
    <source>
        <dbReference type="ARBA" id="ARBA00023136"/>
    </source>
</evidence>
<evidence type="ECO:0000256" key="5">
    <source>
        <dbReference type="ARBA" id="ARBA00022989"/>
    </source>
</evidence>
<evidence type="ECO:0000313" key="9">
    <source>
        <dbReference type="EMBL" id="KHL02459.1"/>
    </source>
</evidence>
<dbReference type="OrthoDB" id="3521657at2"/>
<evidence type="ECO:0000256" key="4">
    <source>
        <dbReference type="ARBA" id="ARBA00022692"/>
    </source>
</evidence>
<feature type="transmembrane region" description="Helical" evidence="7">
    <location>
        <begin position="92"/>
        <end position="113"/>
    </location>
</feature>
<gene>
    <name evidence="9" type="ORF">LK10_12750</name>
</gene>
<feature type="domain" description="ABC transmembrane type-1" evidence="8">
    <location>
        <begin position="57"/>
        <end position="248"/>
    </location>
</feature>
<dbReference type="STRING" id="1338436.LK10_12750"/>
<keyword evidence="3" id="KW-1003">Cell membrane</keyword>
<comment type="subcellular location">
    <subcellularLocation>
        <location evidence="1 7">Cell membrane</location>
        <topology evidence="1 7">Multi-pass membrane protein</topology>
    </subcellularLocation>
</comment>
<evidence type="ECO:0000256" key="1">
    <source>
        <dbReference type="ARBA" id="ARBA00004651"/>
    </source>
</evidence>
<evidence type="ECO:0000256" key="3">
    <source>
        <dbReference type="ARBA" id="ARBA00022475"/>
    </source>
</evidence>
<dbReference type="GO" id="GO:0055085">
    <property type="term" value="P:transmembrane transport"/>
    <property type="evidence" value="ECO:0007669"/>
    <property type="project" value="InterPro"/>
</dbReference>
<dbReference type="RefSeq" id="WP_043124204.1">
    <property type="nucleotide sequence ID" value="NZ_JTDL01000123.1"/>
</dbReference>
<keyword evidence="4 7" id="KW-0812">Transmembrane</keyword>
<dbReference type="Pfam" id="PF00528">
    <property type="entry name" value="BPD_transp_1"/>
    <property type="match status" value="1"/>
</dbReference>
<feature type="transmembrane region" description="Helical" evidence="7">
    <location>
        <begin position="125"/>
        <end position="148"/>
    </location>
</feature>
<dbReference type="InterPro" id="IPR035906">
    <property type="entry name" value="MetI-like_sf"/>
</dbReference>
<dbReference type="AlphaFoldDB" id="A0A0B2AG04"/>
<keyword evidence="2 7" id="KW-0813">Transport</keyword>
<accession>A0A0B2AG04</accession>
<dbReference type="PANTHER" id="PTHR43744">
    <property type="entry name" value="ABC TRANSPORTER PERMEASE PROTEIN MG189-RELATED-RELATED"/>
    <property type="match status" value="1"/>
</dbReference>
<reference evidence="9 10" key="1">
    <citation type="submission" date="2014-09" db="EMBL/GenBank/DDBJ databases">
        <title>Genome sequence of Sinomonas sp. MUSC 117.</title>
        <authorList>
            <person name="Lee L.-H."/>
        </authorList>
    </citation>
    <scope>NUCLEOTIDE SEQUENCE [LARGE SCALE GENOMIC DNA]</scope>
    <source>
        <strain evidence="9 10">MUSC 117</strain>
    </source>
</reference>
<dbReference type="Gene3D" id="1.10.3720.10">
    <property type="entry name" value="MetI-like"/>
    <property type="match status" value="1"/>
</dbReference>
<sequence length="262" mass="29194">MFEVRRWWAKGLLQLIATLLVLPYLFPLIAMVQGSLAGDGWANYRDVLQVPGFFRFFLNSALIAAGVIVLVYVVTMLAAYGFAKLHIRFREVYFWMLLACLTLPEVVLLTPLFTTTQAVGLFNTYWAVILPLAALQVPFAVLLTRNFIHGLPDEMFEAARVDGANSFRGFIHLVIPLTRPIAAAVLIFTLIGAWNDYLMPLVFLQSQDMQTITLVPQFFVGEFSNDQTKILASAVLTAIPEIVAYLCLQGLFERGLSAGAIK</sequence>
<feature type="transmembrane region" description="Helical" evidence="7">
    <location>
        <begin position="56"/>
        <end position="80"/>
    </location>
</feature>
<feature type="transmembrane region" description="Helical" evidence="7">
    <location>
        <begin position="12"/>
        <end position="36"/>
    </location>
</feature>
<dbReference type="Proteomes" id="UP000030982">
    <property type="component" value="Unassembled WGS sequence"/>
</dbReference>
<comment type="similarity">
    <text evidence="7">Belongs to the binding-protein-dependent transport system permease family.</text>
</comment>
<evidence type="ECO:0000259" key="8">
    <source>
        <dbReference type="PROSITE" id="PS50928"/>
    </source>
</evidence>
<evidence type="ECO:0000313" key="10">
    <source>
        <dbReference type="Proteomes" id="UP000030982"/>
    </source>
</evidence>
<organism evidence="9 10">
    <name type="scientific">Sinomonas humi</name>
    <dbReference type="NCBI Taxonomy" id="1338436"/>
    <lineage>
        <taxon>Bacteria</taxon>
        <taxon>Bacillati</taxon>
        <taxon>Actinomycetota</taxon>
        <taxon>Actinomycetes</taxon>
        <taxon>Micrococcales</taxon>
        <taxon>Micrococcaceae</taxon>
        <taxon>Sinomonas</taxon>
    </lineage>
</organism>
<comment type="caution">
    <text evidence="9">The sequence shown here is derived from an EMBL/GenBank/DDBJ whole genome shotgun (WGS) entry which is preliminary data.</text>
</comment>
<dbReference type="SUPFAM" id="SSF161098">
    <property type="entry name" value="MetI-like"/>
    <property type="match status" value="1"/>
</dbReference>
<keyword evidence="5 7" id="KW-1133">Transmembrane helix</keyword>
<dbReference type="PROSITE" id="PS50928">
    <property type="entry name" value="ABC_TM1"/>
    <property type="match status" value="1"/>
</dbReference>
<dbReference type="CDD" id="cd06261">
    <property type="entry name" value="TM_PBP2"/>
    <property type="match status" value="1"/>
</dbReference>
<dbReference type="GO" id="GO:0005886">
    <property type="term" value="C:plasma membrane"/>
    <property type="evidence" value="ECO:0007669"/>
    <property type="project" value="UniProtKB-SubCell"/>
</dbReference>
<evidence type="ECO:0000256" key="7">
    <source>
        <dbReference type="RuleBase" id="RU363032"/>
    </source>
</evidence>
<keyword evidence="6 7" id="KW-0472">Membrane</keyword>